<organism evidence="1 2">
    <name type="scientific">Candidatus Marithioploca araucensis</name>
    <dbReference type="NCBI Taxonomy" id="70273"/>
    <lineage>
        <taxon>Bacteria</taxon>
        <taxon>Pseudomonadati</taxon>
        <taxon>Pseudomonadota</taxon>
        <taxon>Gammaproteobacteria</taxon>
        <taxon>Thiotrichales</taxon>
        <taxon>Thiotrichaceae</taxon>
        <taxon>Candidatus Marithioploca</taxon>
    </lineage>
</organism>
<proteinExistence type="predicted"/>
<feature type="non-terminal residue" evidence="1">
    <location>
        <position position="1"/>
    </location>
</feature>
<evidence type="ECO:0000313" key="2">
    <source>
        <dbReference type="Proteomes" id="UP001171945"/>
    </source>
</evidence>
<name>A0ABT7VV51_9GAMM</name>
<evidence type="ECO:0000313" key="1">
    <source>
        <dbReference type="EMBL" id="MDM8563436.1"/>
    </source>
</evidence>
<protein>
    <submittedName>
        <fullName evidence="1">Uncharacterized protein</fullName>
    </submittedName>
</protein>
<dbReference type="EMBL" id="JAUCGM010000635">
    <property type="protein sequence ID" value="MDM8563436.1"/>
    <property type="molecule type" value="Genomic_DNA"/>
</dbReference>
<keyword evidence="2" id="KW-1185">Reference proteome</keyword>
<dbReference type="Proteomes" id="UP001171945">
    <property type="component" value="Unassembled WGS sequence"/>
</dbReference>
<accession>A0ABT7VV51</accession>
<sequence>LDFFGVQRFSFGIFLEFFFLVPKAKALDSKRPGLEQMMNLTVTKEGALTFLMRKVGKKKTLPTLPKSLNYASVQYIQTDAEYKAAMQSYLSRPAYLLSDPSQKYPQRETLYDRDIMLR</sequence>
<gene>
    <name evidence="1" type="ORF">QUF54_08795</name>
</gene>
<reference evidence="1" key="1">
    <citation type="submission" date="2023-06" db="EMBL/GenBank/DDBJ databases">
        <title>Uncultivated large filamentous bacteria from sulfidic sediments reveal new species and different genomic features in energy metabolism and defense.</title>
        <authorList>
            <person name="Fonseca A."/>
        </authorList>
    </citation>
    <scope>NUCLEOTIDE SEQUENCE</scope>
    <source>
        <strain evidence="1">HSG4</strain>
    </source>
</reference>
<comment type="caution">
    <text evidence="1">The sequence shown here is derived from an EMBL/GenBank/DDBJ whole genome shotgun (WGS) entry which is preliminary data.</text>
</comment>